<dbReference type="SUPFAM" id="SSF53474">
    <property type="entry name" value="alpha/beta-Hydrolases"/>
    <property type="match status" value="1"/>
</dbReference>
<name>A0A4V1XZV5_9ACTN</name>
<comment type="caution">
    <text evidence="3">The sequence shown here is derived from an EMBL/GenBank/DDBJ whole genome shotgun (WGS) entry which is preliminary data.</text>
</comment>
<dbReference type="Gene3D" id="3.40.50.1820">
    <property type="entry name" value="alpha/beta hydrolase"/>
    <property type="match status" value="1"/>
</dbReference>
<feature type="domain" description="AB hydrolase-1" evidence="2">
    <location>
        <begin position="17"/>
        <end position="242"/>
    </location>
</feature>
<evidence type="ECO:0000313" key="4">
    <source>
        <dbReference type="Proteomes" id="UP000295198"/>
    </source>
</evidence>
<dbReference type="AlphaFoldDB" id="A0A4V1XZV5"/>
<reference evidence="3 4" key="1">
    <citation type="submission" date="2019-01" db="EMBL/GenBank/DDBJ databases">
        <title>Nocardioides guangzhouensis sp. nov., an actinobacterium isolated from soil.</title>
        <authorList>
            <person name="Fu Y."/>
            <person name="Cai Y."/>
            <person name="Lin Z."/>
            <person name="Chen P."/>
        </authorList>
    </citation>
    <scope>NUCLEOTIDE SEQUENCE [LARGE SCALE GENOMIC DNA]</scope>
    <source>
        <strain evidence="3 4">130</strain>
    </source>
</reference>
<dbReference type="Proteomes" id="UP000295198">
    <property type="component" value="Unassembled WGS sequence"/>
</dbReference>
<dbReference type="EMBL" id="SDKM01000004">
    <property type="protein sequence ID" value="RYP88069.1"/>
    <property type="molecule type" value="Genomic_DNA"/>
</dbReference>
<dbReference type="PANTHER" id="PTHR43798:SF6">
    <property type="entry name" value="HYDROLASE, PUTATIVE (AFU_ORTHOLOGUE AFUA_4G13070)-RELATED"/>
    <property type="match status" value="1"/>
</dbReference>
<evidence type="ECO:0000313" key="3">
    <source>
        <dbReference type="EMBL" id="RYP88069.1"/>
    </source>
</evidence>
<dbReference type="InterPro" id="IPR029058">
    <property type="entry name" value="AB_hydrolase_fold"/>
</dbReference>
<dbReference type="Pfam" id="PF12697">
    <property type="entry name" value="Abhydrolase_6"/>
    <property type="match status" value="1"/>
</dbReference>
<evidence type="ECO:0000259" key="2">
    <source>
        <dbReference type="Pfam" id="PF12697"/>
    </source>
</evidence>
<sequence length="283" mass="30031">MKGTAVYRVEHGDGRPVLVLHGAGVDHREAEACFEPALGAREGYRRIYPDLPGTGRTPAPESVRSADDVLSVLLDLAAEVAPTERLLVVGHSAGAYYAQGMAARRPDRVAGLALVCPLLAGVRDVPGHHPVVAAEDLGDQEFRDYFVVQTPAMLERYERFVAPGAALADQAAMARIGERWELAPAEGPPYEGPTLVVAGRLDSVVGHAAAEDLLDHYPRCTLAVLDGAGHALPHEQPQLLAALLDDWMRRSETPAGQTGVLVTRSTRSEDPGGTANGHARGPS</sequence>
<protein>
    <submittedName>
        <fullName evidence="3">Alpha/beta hydrolase</fullName>
    </submittedName>
</protein>
<dbReference type="OrthoDB" id="27092at2"/>
<dbReference type="PRINTS" id="PR00111">
    <property type="entry name" value="ABHYDROLASE"/>
</dbReference>
<dbReference type="InterPro" id="IPR050266">
    <property type="entry name" value="AB_hydrolase_sf"/>
</dbReference>
<accession>A0A4V1XZV5</accession>
<evidence type="ECO:0000256" key="1">
    <source>
        <dbReference type="SAM" id="MobiDB-lite"/>
    </source>
</evidence>
<dbReference type="InterPro" id="IPR000073">
    <property type="entry name" value="AB_hydrolase_1"/>
</dbReference>
<gene>
    <name evidence="3" type="ORF">EKO23_04290</name>
</gene>
<feature type="region of interest" description="Disordered" evidence="1">
    <location>
        <begin position="254"/>
        <end position="283"/>
    </location>
</feature>
<dbReference type="PANTHER" id="PTHR43798">
    <property type="entry name" value="MONOACYLGLYCEROL LIPASE"/>
    <property type="match status" value="1"/>
</dbReference>
<dbReference type="GO" id="GO:0016787">
    <property type="term" value="F:hydrolase activity"/>
    <property type="evidence" value="ECO:0007669"/>
    <property type="project" value="UniProtKB-KW"/>
</dbReference>
<keyword evidence="3" id="KW-0378">Hydrolase</keyword>
<dbReference type="RefSeq" id="WP_134714433.1">
    <property type="nucleotide sequence ID" value="NZ_SDKM01000004.1"/>
</dbReference>
<proteinExistence type="predicted"/>
<organism evidence="3 4">
    <name type="scientific">Nocardioides guangzhouensis</name>
    <dbReference type="NCBI Taxonomy" id="2497878"/>
    <lineage>
        <taxon>Bacteria</taxon>
        <taxon>Bacillati</taxon>
        <taxon>Actinomycetota</taxon>
        <taxon>Actinomycetes</taxon>
        <taxon>Propionibacteriales</taxon>
        <taxon>Nocardioidaceae</taxon>
        <taxon>Nocardioides</taxon>
    </lineage>
</organism>
<keyword evidence="4" id="KW-1185">Reference proteome</keyword>